<evidence type="ECO:0000313" key="8">
    <source>
        <dbReference type="EMBL" id="MBU3077272.1"/>
    </source>
</evidence>
<evidence type="ECO:0000256" key="1">
    <source>
        <dbReference type="ARBA" id="ARBA00004196"/>
    </source>
</evidence>
<dbReference type="InterPro" id="IPR058624">
    <property type="entry name" value="MdtA-like_HH"/>
</dbReference>
<reference evidence="8 9" key="1">
    <citation type="submission" date="2021-06" db="EMBL/GenBank/DDBJ databases">
        <title>Sphingomonas sp. XMGL2, whole genome shotgun sequencing project.</title>
        <authorList>
            <person name="Zhao G."/>
            <person name="Shen L."/>
        </authorList>
    </citation>
    <scope>NUCLEOTIDE SEQUENCE [LARGE SCALE GENOMIC DNA]</scope>
    <source>
        <strain evidence="8 9">XMGL2</strain>
    </source>
</reference>
<comment type="similarity">
    <text evidence="2">Belongs to the membrane fusion protein (MFP) (TC 8.A.1) family.</text>
</comment>
<dbReference type="Pfam" id="PF25876">
    <property type="entry name" value="HH_MFP_RND"/>
    <property type="match status" value="1"/>
</dbReference>
<gene>
    <name evidence="8" type="ORF">KOF26_05265</name>
</gene>
<dbReference type="InterPro" id="IPR058627">
    <property type="entry name" value="MdtA-like_C"/>
</dbReference>
<feature type="domain" description="Multidrug resistance protein MdtA-like barrel-sandwich hybrid" evidence="5">
    <location>
        <begin position="44"/>
        <end position="179"/>
    </location>
</feature>
<protein>
    <submittedName>
        <fullName evidence="8">Efflux RND transporter periplasmic adaptor subunit</fullName>
    </submittedName>
</protein>
<feature type="region of interest" description="Disordered" evidence="3">
    <location>
        <begin position="348"/>
        <end position="386"/>
    </location>
</feature>
<dbReference type="InterPro" id="IPR058625">
    <property type="entry name" value="MdtA-like_BSH"/>
</dbReference>
<evidence type="ECO:0000313" key="9">
    <source>
        <dbReference type="Proteomes" id="UP000776276"/>
    </source>
</evidence>
<proteinExistence type="inferred from homology"/>
<feature type="domain" description="Multidrug resistance protein MdtA-like beta-barrel" evidence="6">
    <location>
        <begin position="206"/>
        <end position="276"/>
    </location>
</feature>
<dbReference type="InterPro" id="IPR006143">
    <property type="entry name" value="RND_pump_MFP"/>
</dbReference>
<feature type="domain" description="Multidrug resistance protein MdtA-like C-terminal permuted SH3" evidence="7">
    <location>
        <begin position="284"/>
        <end position="344"/>
    </location>
</feature>
<organism evidence="8 9">
    <name type="scientific">Sphingomonas quercus</name>
    <dbReference type="NCBI Taxonomy" id="2842451"/>
    <lineage>
        <taxon>Bacteria</taxon>
        <taxon>Pseudomonadati</taxon>
        <taxon>Pseudomonadota</taxon>
        <taxon>Alphaproteobacteria</taxon>
        <taxon>Sphingomonadales</taxon>
        <taxon>Sphingomonadaceae</taxon>
        <taxon>Sphingomonas</taxon>
    </lineage>
</organism>
<evidence type="ECO:0000259" key="5">
    <source>
        <dbReference type="Pfam" id="PF25917"/>
    </source>
</evidence>
<evidence type="ECO:0000256" key="3">
    <source>
        <dbReference type="SAM" id="MobiDB-lite"/>
    </source>
</evidence>
<dbReference type="NCBIfam" id="TIGR01730">
    <property type="entry name" value="RND_mfp"/>
    <property type="match status" value="1"/>
</dbReference>
<comment type="subcellular location">
    <subcellularLocation>
        <location evidence="1">Cell envelope</location>
    </subcellularLocation>
</comment>
<evidence type="ECO:0000259" key="7">
    <source>
        <dbReference type="Pfam" id="PF25967"/>
    </source>
</evidence>
<dbReference type="Pfam" id="PF25944">
    <property type="entry name" value="Beta-barrel_RND"/>
    <property type="match status" value="1"/>
</dbReference>
<dbReference type="EMBL" id="JAHKRT010000002">
    <property type="protein sequence ID" value="MBU3077272.1"/>
    <property type="molecule type" value="Genomic_DNA"/>
</dbReference>
<dbReference type="Pfam" id="PF25917">
    <property type="entry name" value="BSH_RND"/>
    <property type="match status" value="1"/>
</dbReference>
<feature type="domain" description="Multidrug resistance protein MdtA-like alpha-helical hairpin" evidence="4">
    <location>
        <begin position="84"/>
        <end position="153"/>
    </location>
</feature>
<evidence type="ECO:0000259" key="4">
    <source>
        <dbReference type="Pfam" id="PF25876"/>
    </source>
</evidence>
<accession>A0ABS6BI58</accession>
<dbReference type="PANTHER" id="PTHR30158:SF10">
    <property type="entry name" value="CATION EFFLUX PUMP"/>
    <property type="match status" value="1"/>
</dbReference>
<feature type="compositionally biased region" description="Polar residues" evidence="3">
    <location>
        <begin position="363"/>
        <end position="386"/>
    </location>
</feature>
<name>A0ABS6BI58_9SPHN</name>
<keyword evidence="9" id="KW-1185">Reference proteome</keyword>
<evidence type="ECO:0000256" key="2">
    <source>
        <dbReference type="ARBA" id="ARBA00009477"/>
    </source>
</evidence>
<sequence length="386" mass="42235">MLAACGGGQKQAPPPPPTVSVAAPLGREVVDWDDYVGRFEAPQDVELRPRVTGTVTRIYFKNGQDVKRGEALFEIDPRPYRAALQQAEAQIARAEAAVTNARQVQARTQSLLEARAVSREEFENNQATVRSAEADLAAARAARDNARLNVGFTTLRAPFSGRVSDRRVDLGASVTADTTVMTRLVSIDPIWFSFEGAEAFYLKNLRQDQRGERRSSRYTANPVEIQLADETGYRWHGRMAFLDNAVDPNSGTIRAKAVVPNPTRFLTPGMFGRARLLGSGTYRALMIPDEAVVTDQSRKLVWVTNRENKVEQRAIETGPIVDGLRVVRAGLAPTDLVIIEGIGRLQPGMPVTPKRTEIKARPSDNTPHSQPLITPPSSQATSAGAQ</sequence>
<dbReference type="InterPro" id="IPR058626">
    <property type="entry name" value="MdtA-like_b-barrel"/>
</dbReference>
<evidence type="ECO:0000259" key="6">
    <source>
        <dbReference type="Pfam" id="PF25944"/>
    </source>
</evidence>
<dbReference type="Pfam" id="PF25967">
    <property type="entry name" value="RND-MFP_C"/>
    <property type="match status" value="1"/>
</dbReference>
<comment type="caution">
    <text evidence="8">The sequence shown here is derived from an EMBL/GenBank/DDBJ whole genome shotgun (WGS) entry which is preliminary data.</text>
</comment>
<dbReference type="Proteomes" id="UP000776276">
    <property type="component" value="Unassembled WGS sequence"/>
</dbReference>
<dbReference type="PANTHER" id="PTHR30158">
    <property type="entry name" value="ACRA/E-RELATED COMPONENT OF DRUG EFFLUX TRANSPORTER"/>
    <property type="match status" value="1"/>
</dbReference>